<organism evidence="3 4">
    <name type="scientific">Symbiodinium microadriaticum</name>
    <name type="common">Dinoflagellate</name>
    <name type="synonym">Zooxanthella microadriatica</name>
    <dbReference type="NCBI Taxonomy" id="2951"/>
    <lineage>
        <taxon>Eukaryota</taxon>
        <taxon>Sar</taxon>
        <taxon>Alveolata</taxon>
        <taxon>Dinophyceae</taxon>
        <taxon>Suessiales</taxon>
        <taxon>Symbiodiniaceae</taxon>
        <taxon>Symbiodinium</taxon>
    </lineage>
</organism>
<dbReference type="CDD" id="cd00397">
    <property type="entry name" value="DNA_BRE_C"/>
    <property type="match status" value="1"/>
</dbReference>
<evidence type="ECO:0000313" key="3">
    <source>
        <dbReference type="EMBL" id="OLP89805.1"/>
    </source>
</evidence>
<dbReference type="SUPFAM" id="SSF56349">
    <property type="entry name" value="DNA breaking-rejoining enzymes"/>
    <property type="match status" value="1"/>
</dbReference>
<accession>A0A1Q9D3S7</accession>
<proteinExistence type="predicted"/>
<feature type="region of interest" description="Disordered" evidence="2">
    <location>
        <begin position="1251"/>
        <end position="1278"/>
    </location>
</feature>
<dbReference type="Gene3D" id="1.10.443.10">
    <property type="entry name" value="Intergrase catalytic core"/>
    <property type="match status" value="1"/>
</dbReference>
<dbReference type="GO" id="GO:0003677">
    <property type="term" value="F:DNA binding"/>
    <property type="evidence" value="ECO:0007669"/>
    <property type="project" value="InterPro"/>
</dbReference>
<name>A0A1Q9D3S7_SYMMI</name>
<dbReference type="EMBL" id="LSRX01000742">
    <property type="protein sequence ID" value="OLP89805.1"/>
    <property type="molecule type" value="Genomic_DNA"/>
</dbReference>
<keyword evidence="1" id="KW-0233">DNA recombination</keyword>
<protein>
    <submittedName>
        <fullName evidence="3">Uncharacterized protein</fullName>
    </submittedName>
</protein>
<dbReference type="Proteomes" id="UP000186817">
    <property type="component" value="Unassembled WGS sequence"/>
</dbReference>
<sequence length="3501" mass="376379">MVDHIPESEISALAPADGGTGSDARDAQVEARLRLRMQMIAKELVTMRKHVGCKYLAHQEALLRVCSGTVRPKYFCWAQLSIQGSRFNKAATPGLSMFAVLAFVLTAASARKTPSAKVALSTEPTVLLNNSAAVTAPNSSDELHGIGAVSKSDDRGIKEALSIETLASSPVLANMSASPSIDAKEGKPPSVRPAMLPAASAEEAPHEETAGLLRDETATGDLASAAGSYEHLELGGGDATMCGYEVGDGWGLVRRTEGSTFPDTDQLTGTSERGTAHSNPRGPAFSKKFDAVDFDEFLFATGDCAKWMIMKKSEVLAWYANSDRKVLKSHLSDTPYKARMYRRHGVAEDPWITYGHHDHCKGLYVENNLVPHCGSNNLGTKHQGLNVFIRNTRGDASTCNSAVGSGWYLVRRTAYVSFKDTDQLVGTSQHGPAHHNPLGPAFSVKFSNLPFNEFLFATGDCAKWMIMKKSEVLAWYANSDRKVLKSHLSDTPYKARMYRRHGVAEDPWITYGHHDHCKGLYVENNLFPNCWGGFFSKAPGAKHQGLNVFIRRTADWESRSGWIFAGGDVDGFETSSLQGAKHHCADNGSCKGFTMSGSHFPRHVWYKNKFLVGGGHPWASYKKIQVPFAAITTGTCEVHGMVGIYDPEACKEAADLLGYSITHNFAASGSTFPDVVAGCSVRGSYLFLEAPKETCTEGPIKGSCSCRNDPNTCLCQADPCRGQSDYSKCRPCPPGSHGTSPATGCSCSSGSGAIFAQKDWPGYSGGCGSHQVVSTITSSSQKVQKVKPTESVTKKEGVLYDLTSKIAEMCTVDEYDHASGIAAKKNKVCSMIPVIVVGDYMGSQILDKKSTQMGDTKCGNLPVVKTEKYFLFGIKVPTIPSIFEGGSLCFAQLMSGSSVAHGTGLLIFQPKLFVGNPGVKNLHVPVPGTGKAIEAASKLVDTVAVGVSFPSSGAPKMEMGFSNKFWECEGKCDSMMGNIYAGVKLDLADLLKQEGTDIGDFSVFIDSKSAIQASFREIPQYLLESARKVIPCRAFAMIPEDIVPADSGEVVLLKLSFQKALGSDEEGQSAVCYCVLKRPGGFLLAVPSGFLSAGALQEASDLGFPGLIGPFTPAYAPAVELSESGEWIGVYPPRTIELTLVDFADGAAAGLEPLEEGLAACVPFVPEGSMLFPLAASLTAFAAEWTSTMEGERGAGYVTAEELIPEVPPLLERRQKAAPAAKKPTVAQLANQQGEIVQALQALSTQVQALASANRPSAAEPPQGPHPKEVPEGPRPALTAPVSAAISAPALAPRNLAAILGAPPKARPAGEARLQVAEEAHLALADIDGEPLQAENQIASAFLAQSRALTALVSQLSSGGDPLSDLSSASSSSLSIKGSAARLKLQRELLSRSGVFFQKVQEAAVRRMEPTANLGAVQEASQRSVMTRFLERYGGFKDQRVWGLVQWQLAQIFDLLASEQVEGAKDVLALLMLMVDQTVLDSGHHELGWILSLQEDPPSQVFTAPQHSSSSSVRPCSHLCDPKWLAVALSYVKEMETLSSRRSEVAKGKAGGYGSEAVPKTAAPPLSRKQQRAKLWAERTSFAKFLRVSFCVRERGHPASDTALFPLPVPSITAFRPGLSLRAAPGCDLSAGQKELILERALHVLVMSLNYLHADFRHIPLCSLRLQPSALQVDPGRLKISGEGQWRLQEYLGPELLLPYLEPKVLRGIPPNALPFPQTAGEDPLSTLELLKLWDSRGLLYLSFEEKGEREVTRVFAAYKSEVADRQIGDRRGVNSLEGKLHGPSRLLPPGHLLINLTVPAGMVAVGAVTDRSDFYHQAAVSAARAETNVVGPRMTVRDVEGTGALHDARLAVAEEAEVTAELAALRYVSPQVPPSLLFDPSTPVYGAFRSLYQGDHAGVEFATEAHSGLLQAAGLLSHPGRLLAKTPVSRQGPWQALIIDDYFSLSAEDPSTPLAESAATHCVLTAKHAYSASGVAGSDHKDVLGTRITLAAGAQVDSSEITTAWGNTLVSSPTGKLLALSIISLRAAALPAITEELAAGLAGSWISALMFRRSLFATLDKFFRLARPEVAATSGSQMHFLPRKEAEELVLLASLVPVMTSNISAEFSDLVICSDASNLKGAFCSSAQPATLSASLWLSADKKGAYTMLGGSEPVTEHFADEAFPAPPEEGSSSKPYAFDYDVLCLLAGSGEVATECKSSGLRASPVIDLSVSPELDLLSLPVVEWILHLLWSRRTRSVVVAVPSGDPRQGSNLKAARKESREKLLKRIVAIFKLCVRAECPCLLLFRRGSGFLSYAEASGLLNVPGVVSLPPGAESGLREERTRLCDPGLLFSPDGVPPEFWTSRAMPGAAEQGLMQLFRRFADQSGGTEKPCAAGLESLAVNDLLLSGAWRTEAVWRWSKPRHINALETEAAVSALRCLARGGKDQRVVMILDSACARGALAKGRSSARLLQPSLRRAAAICVAGGLYPAFLFGPTRLKVSDDPTRDTELRDPVPLSCARGLDENSAVKLCGLSGLSKPRSGWLRLCLLLCPDADRTRFVEALQEYPSRSCPALPPAALFSSELRTCHPAEAFACTALQNQLFAPYVLGELLELLPSSGKKRFGSEGGEKYWTSGLYTQGPFRGLRRAANDFPLATRLACQVVKTVLPGFPFTSVALLKQVKSAPHVDKNNLKGWPSLVFPLSPFEGGSIWVEGGSASCPQDVHGKLRFGEALKVGRGPVLLDGHKLHMTLPWSGVRQVAVAYCVASPIQNAAHVRARAVELGFVLPPRAPYRPPPGLGARFLEFDSTLGFPGEGPFLAFLILWLASVCLSRSAPLGPRNPADAARAARRSPSGLPSGRVVLNRTGSYRDSLAVAFSQWLLEVCGETLEAVLSVKPLDPEKVAGLLVRYGQDLYGSGRPYWHFSETINMVSSQRPILRRQLQAAWELAFAWQAEEPGTNHTALPPVVLIALLSAALVWGWTREAGCFALAFGGLMRIGEVVATTRKLLILPKDVGFTQKYILVKIEEPKTRFRGPRHQVAKVEAADLVKVAELAFSDLSPQEKLWAMSPQTLRKRLDSLLTRVGASPPPRGVRSIDLGSFRAGGATYMLQATEDSELIRRRGRWASARVMEIYLQEITASTYLPALSAEQKQKILVIASGFSAVLHQAVIWTNAGLEFSPRLKLFQPHSCLVDFDPDRNGFMSQVSKVPMLNNFINGIHGTSGLLNLFTPDEATQFLREVLRNDVAMGVDGKLGITIPLKKWSHGMFQDLDVTVASASTFFRKTKDEIGLYVSVAAGGLANDNIMADIQQKILDKFQSPPVQAVVGLLGKGIGAVVDVLTSVGVSFKLYIKRQCKTRRIWWRDYRSCENSFGLKFEATVFEAFIQQKGDKMAFCFAIKGIYDSCGNGFENLLLLLQAGARMVVKVGKEIADAADQTFNAATKELAELSEASLQHGEVVVEKIGHGFEKGAEAAADFFKAGGAHTMKITGEAKDAVNKVGGHLEDVGGAIGGAIGSIFR</sequence>
<evidence type="ECO:0000256" key="2">
    <source>
        <dbReference type="SAM" id="MobiDB-lite"/>
    </source>
</evidence>
<dbReference type="InterPro" id="IPR013762">
    <property type="entry name" value="Integrase-like_cat_sf"/>
</dbReference>
<feature type="compositionally biased region" description="Polar residues" evidence="2">
    <location>
        <begin position="258"/>
        <end position="278"/>
    </location>
</feature>
<feature type="region of interest" description="Disordered" evidence="2">
    <location>
        <begin position="255"/>
        <end position="282"/>
    </location>
</feature>
<dbReference type="GO" id="GO:0006310">
    <property type="term" value="P:DNA recombination"/>
    <property type="evidence" value="ECO:0007669"/>
    <property type="project" value="UniProtKB-KW"/>
</dbReference>
<comment type="caution">
    <text evidence="3">The sequence shown here is derived from an EMBL/GenBank/DDBJ whole genome shotgun (WGS) entry which is preliminary data.</text>
</comment>
<gene>
    <name evidence="3" type="ORF">AK812_SmicGene28687</name>
</gene>
<evidence type="ECO:0000256" key="1">
    <source>
        <dbReference type="ARBA" id="ARBA00023172"/>
    </source>
</evidence>
<dbReference type="OrthoDB" id="408381at2759"/>
<reference evidence="3 4" key="1">
    <citation type="submission" date="2016-02" db="EMBL/GenBank/DDBJ databases">
        <title>Genome analysis of coral dinoflagellate symbionts highlights evolutionary adaptations to a symbiotic lifestyle.</title>
        <authorList>
            <person name="Aranda M."/>
            <person name="Li Y."/>
            <person name="Liew Y.J."/>
            <person name="Baumgarten S."/>
            <person name="Simakov O."/>
            <person name="Wilson M."/>
            <person name="Piel J."/>
            <person name="Ashoor H."/>
            <person name="Bougouffa S."/>
            <person name="Bajic V.B."/>
            <person name="Ryu T."/>
            <person name="Ravasi T."/>
            <person name="Bayer T."/>
            <person name="Micklem G."/>
            <person name="Kim H."/>
            <person name="Bhak J."/>
            <person name="Lajeunesse T.C."/>
            <person name="Voolstra C.R."/>
        </authorList>
    </citation>
    <scope>NUCLEOTIDE SEQUENCE [LARGE SCALE GENOMIC DNA]</scope>
    <source>
        <strain evidence="3 4">CCMP2467</strain>
    </source>
</reference>
<dbReference type="GO" id="GO:0015074">
    <property type="term" value="P:DNA integration"/>
    <property type="evidence" value="ECO:0007669"/>
    <property type="project" value="InterPro"/>
</dbReference>
<keyword evidence="4" id="KW-1185">Reference proteome</keyword>
<feature type="region of interest" description="Disordered" evidence="2">
    <location>
        <begin position="1"/>
        <end position="25"/>
    </location>
</feature>
<evidence type="ECO:0000313" key="4">
    <source>
        <dbReference type="Proteomes" id="UP000186817"/>
    </source>
</evidence>
<dbReference type="InterPro" id="IPR011010">
    <property type="entry name" value="DNA_brk_join_enz"/>
</dbReference>